<dbReference type="VEuPathDB" id="FungiDB:GGTG_02668"/>
<evidence type="ECO:0000256" key="4">
    <source>
        <dbReference type="SAM" id="MobiDB-lite"/>
    </source>
</evidence>
<reference evidence="8" key="5">
    <citation type="submission" date="2018-04" db="UniProtKB">
        <authorList>
            <consortium name="EnsemblFungi"/>
        </authorList>
    </citation>
    <scope>IDENTIFICATION</scope>
    <source>
        <strain evidence="8">R3-111a-1</strain>
    </source>
</reference>
<dbReference type="FunCoup" id="J3NN10">
    <property type="interactions" value="573"/>
</dbReference>
<dbReference type="EnsemblFungi" id="EJT77562">
    <property type="protein sequence ID" value="EJT77562"/>
    <property type="gene ID" value="GGTG_02668"/>
</dbReference>
<dbReference type="Pfam" id="PF00281">
    <property type="entry name" value="Ribosomal_L5"/>
    <property type="match status" value="1"/>
</dbReference>
<accession>J3NN10</accession>
<dbReference type="STRING" id="644352.J3NN10"/>
<feature type="domain" description="Large ribosomal subunit protein uL5 N-terminal" evidence="5">
    <location>
        <begin position="202"/>
        <end position="254"/>
    </location>
</feature>
<evidence type="ECO:0000313" key="8">
    <source>
        <dbReference type="EnsemblFungi" id="EJT77562"/>
    </source>
</evidence>
<feature type="domain" description="Large ribosomal subunit protein uL5 C-terminal" evidence="6">
    <location>
        <begin position="261"/>
        <end position="358"/>
    </location>
</feature>
<keyword evidence="2 7" id="KW-0689">Ribosomal protein</keyword>
<evidence type="ECO:0000259" key="6">
    <source>
        <dbReference type="Pfam" id="PF00673"/>
    </source>
</evidence>
<evidence type="ECO:0000256" key="1">
    <source>
        <dbReference type="ARBA" id="ARBA00008553"/>
    </source>
</evidence>
<dbReference type="OrthoDB" id="539541at2759"/>
<dbReference type="Gene3D" id="3.30.1440.10">
    <property type="match status" value="1"/>
</dbReference>
<dbReference type="eggNOG" id="KOG0398">
    <property type="taxonomic scope" value="Eukaryota"/>
</dbReference>
<dbReference type="GO" id="GO:0005840">
    <property type="term" value="C:ribosome"/>
    <property type="evidence" value="ECO:0007669"/>
    <property type="project" value="UniProtKB-KW"/>
</dbReference>
<name>J3NN10_GAET3</name>
<dbReference type="PANTHER" id="PTHR11994">
    <property type="entry name" value="60S RIBOSOMAL PROTEIN L11-RELATED"/>
    <property type="match status" value="1"/>
</dbReference>
<dbReference type="AlphaFoldDB" id="J3NN10"/>
<dbReference type="RefSeq" id="XP_009218707.1">
    <property type="nucleotide sequence ID" value="XM_009220443.1"/>
</dbReference>
<evidence type="ECO:0000256" key="2">
    <source>
        <dbReference type="ARBA" id="ARBA00022980"/>
    </source>
</evidence>
<dbReference type="GO" id="GO:1990904">
    <property type="term" value="C:ribonucleoprotein complex"/>
    <property type="evidence" value="ECO:0007669"/>
    <property type="project" value="UniProtKB-KW"/>
</dbReference>
<gene>
    <name evidence="8" type="primary">20343126</name>
    <name evidence="7" type="ORF">GGTG_02668</name>
</gene>
<dbReference type="Proteomes" id="UP000006039">
    <property type="component" value="Unassembled WGS sequence"/>
</dbReference>
<organism evidence="7">
    <name type="scientific">Gaeumannomyces tritici (strain R3-111a-1)</name>
    <name type="common">Wheat and barley take-all root rot fungus</name>
    <name type="synonym">Gaeumannomyces graminis var. tritici</name>
    <dbReference type="NCBI Taxonomy" id="644352"/>
    <lineage>
        <taxon>Eukaryota</taxon>
        <taxon>Fungi</taxon>
        <taxon>Dikarya</taxon>
        <taxon>Ascomycota</taxon>
        <taxon>Pezizomycotina</taxon>
        <taxon>Sordariomycetes</taxon>
        <taxon>Sordariomycetidae</taxon>
        <taxon>Magnaporthales</taxon>
        <taxon>Magnaporthaceae</taxon>
        <taxon>Gaeumannomyces</taxon>
    </lineage>
</organism>
<keyword evidence="3" id="KW-0687">Ribonucleoprotein</keyword>
<reference evidence="8" key="4">
    <citation type="journal article" date="2015" name="G3 (Bethesda)">
        <title>Genome sequences of three phytopathogenic species of the Magnaporthaceae family of fungi.</title>
        <authorList>
            <person name="Okagaki L.H."/>
            <person name="Nunes C.C."/>
            <person name="Sailsbery J."/>
            <person name="Clay B."/>
            <person name="Brown D."/>
            <person name="John T."/>
            <person name="Oh Y."/>
            <person name="Young N."/>
            <person name="Fitzgerald M."/>
            <person name="Haas B.J."/>
            <person name="Zeng Q."/>
            <person name="Young S."/>
            <person name="Adiconis X."/>
            <person name="Fan L."/>
            <person name="Levin J.Z."/>
            <person name="Mitchell T.K."/>
            <person name="Okubara P.A."/>
            <person name="Farman M.L."/>
            <person name="Kohn L.M."/>
            <person name="Birren B."/>
            <person name="Ma L.-J."/>
            <person name="Dean R.A."/>
        </authorList>
    </citation>
    <scope>NUCLEOTIDE SEQUENCE</scope>
    <source>
        <strain evidence="8">R3-111a-1</strain>
    </source>
</reference>
<reference evidence="7" key="2">
    <citation type="submission" date="2010-07" db="EMBL/GenBank/DDBJ databases">
        <authorList>
            <consortium name="The Broad Institute Genome Sequencing Platform"/>
            <consortium name="Broad Institute Genome Sequencing Center for Infectious Disease"/>
            <person name="Ma L.-J."/>
            <person name="Dead R."/>
            <person name="Young S."/>
            <person name="Zeng Q."/>
            <person name="Koehrsen M."/>
            <person name="Alvarado L."/>
            <person name="Berlin A."/>
            <person name="Chapman S.B."/>
            <person name="Chen Z."/>
            <person name="Freedman E."/>
            <person name="Gellesch M."/>
            <person name="Goldberg J."/>
            <person name="Griggs A."/>
            <person name="Gujja S."/>
            <person name="Heilman E.R."/>
            <person name="Heiman D."/>
            <person name="Hepburn T."/>
            <person name="Howarth C."/>
            <person name="Jen D."/>
            <person name="Larson L."/>
            <person name="Mehta T."/>
            <person name="Neiman D."/>
            <person name="Pearson M."/>
            <person name="Roberts A."/>
            <person name="Saif S."/>
            <person name="Shea T."/>
            <person name="Shenoy N."/>
            <person name="Sisk P."/>
            <person name="Stolte C."/>
            <person name="Sykes S."/>
            <person name="Walk T."/>
            <person name="White J."/>
            <person name="Yandava C."/>
            <person name="Haas B."/>
            <person name="Nusbaum C."/>
            <person name="Birren B."/>
        </authorList>
    </citation>
    <scope>NUCLEOTIDE SEQUENCE</scope>
    <source>
        <strain evidence="7">R3-111a-1</strain>
    </source>
</reference>
<evidence type="ECO:0000313" key="9">
    <source>
        <dbReference type="Proteomes" id="UP000006039"/>
    </source>
</evidence>
<sequence length="364" mass="40863">MSGLREMSRCIRQIPVPSLSRPAYQAAFRRCASTQAAAAPAEPAPAPAQVLSEFADLELEASSMKSKFGEGVKQRPPKDRYFRRKQQLPGSRYQYHPPKYDRGPLHPMQSPKSSDPVARDFIPGPFNLPRLRQTYETTVASDFLTLAYTHKPPGTIEPSVNFQDLMFREWDDSSPYHKNRPKRAPRGSSVSRLVEPDIIFNNIPEITEVTVASYSPDAVRNEMYLWVARAMLQSISGQVPEVTKNRVGVAQWGVMKGKASGAKVTMRGNNAYEFIDKLIHIVFPRIKEWQGIPGSTGDSQGNISFGLRPQDMVHFPEMDSNISMYPPKMTPGCRIAIKTTAKSNRHARLLMQSLGMPFYGELAY</sequence>
<feature type="region of interest" description="Disordered" evidence="4">
    <location>
        <begin position="66"/>
        <end position="115"/>
    </location>
</feature>
<protein>
    <submittedName>
        <fullName evidence="7">54S ribosomal protein L7</fullName>
    </submittedName>
</protein>
<dbReference type="InterPro" id="IPR002132">
    <property type="entry name" value="Ribosomal_uL5"/>
</dbReference>
<evidence type="ECO:0000256" key="3">
    <source>
        <dbReference type="ARBA" id="ARBA00023274"/>
    </source>
</evidence>
<dbReference type="HOGENOM" id="CLU_061015_1_0_1"/>
<dbReference type="InterPro" id="IPR031309">
    <property type="entry name" value="Ribosomal_uL5_C"/>
</dbReference>
<feature type="compositionally biased region" description="Basic and acidic residues" evidence="4">
    <location>
        <begin position="67"/>
        <end position="80"/>
    </location>
</feature>
<dbReference type="GO" id="GO:0006412">
    <property type="term" value="P:translation"/>
    <property type="evidence" value="ECO:0007669"/>
    <property type="project" value="InterPro"/>
</dbReference>
<evidence type="ECO:0000259" key="5">
    <source>
        <dbReference type="Pfam" id="PF00281"/>
    </source>
</evidence>
<dbReference type="InterPro" id="IPR022803">
    <property type="entry name" value="Ribosomal_uL5_dom_sf"/>
</dbReference>
<evidence type="ECO:0000313" key="7">
    <source>
        <dbReference type="EMBL" id="EJT77562.1"/>
    </source>
</evidence>
<dbReference type="InterPro" id="IPR031310">
    <property type="entry name" value="Ribosomal_uL5_N"/>
</dbReference>
<dbReference type="EMBL" id="GL385396">
    <property type="protein sequence ID" value="EJT77562.1"/>
    <property type="molecule type" value="Genomic_DNA"/>
</dbReference>
<keyword evidence="9" id="KW-1185">Reference proteome</keyword>
<comment type="similarity">
    <text evidence="1">Belongs to the universal ribosomal protein uL5 family.</text>
</comment>
<reference evidence="9" key="1">
    <citation type="submission" date="2010-07" db="EMBL/GenBank/DDBJ databases">
        <title>The genome sequence of Gaeumannomyces graminis var. tritici strain R3-111a-1.</title>
        <authorList>
            <consortium name="The Broad Institute Genome Sequencing Platform"/>
            <person name="Ma L.-J."/>
            <person name="Dead R."/>
            <person name="Young S."/>
            <person name="Zeng Q."/>
            <person name="Koehrsen M."/>
            <person name="Alvarado L."/>
            <person name="Berlin A."/>
            <person name="Chapman S.B."/>
            <person name="Chen Z."/>
            <person name="Freedman E."/>
            <person name="Gellesch M."/>
            <person name="Goldberg J."/>
            <person name="Griggs A."/>
            <person name="Gujja S."/>
            <person name="Heilman E.R."/>
            <person name="Heiman D."/>
            <person name="Hepburn T."/>
            <person name="Howarth C."/>
            <person name="Jen D."/>
            <person name="Larson L."/>
            <person name="Mehta T."/>
            <person name="Neiman D."/>
            <person name="Pearson M."/>
            <person name="Roberts A."/>
            <person name="Saif S."/>
            <person name="Shea T."/>
            <person name="Shenoy N."/>
            <person name="Sisk P."/>
            <person name="Stolte C."/>
            <person name="Sykes S."/>
            <person name="Walk T."/>
            <person name="White J."/>
            <person name="Yandava C."/>
            <person name="Haas B."/>
            <person name="Nusbaum C."/>
            <person name="Birren B."/>
        </authorList>
    </citation>
    <scope>NUCLEOTIDE SEQUENCE [LARGE SCALE GENOMIC DNA]</scope>
    <source>
        <strain evidence="9">R3-111a-1</strain>
    </source>
</reference>
<dbReference type="SUPFAM" id="SSF55282">
    <property type="entry name" value="RL5-like"/>
    <property type="match status" value="1"/>
</dbReference>
<dbReference type="Pfam" id="PF00673">
    <property type="entry name" value="Ribosomal_L5_C"/>
    <property type="match status" value="1"/>
</dbReference>
<reference evidence="7" key="3">
    <citation type="submission" date="2010-09" db="EMBL/GenBank/DDBJ databases">
        <title>Annotation of Gaeumannomyces graminis var. tritici R3-111a-1.</title>
        <authorList>
            <consortium name="The Broad Institute Genome Sequencing Platform"/>
            <person name="Ma L.-J."/>
            <person name="Dead R."/>
            <person name="Young S.K."/>
            <person name="Zeng Q."/>
            <person name="Gargeya S."/>
            <person name="Fitzgerald M."/>
            <person name="Haas B."/>
            <person name="Abouelleil A."/>
            <person name="Alvarado L."/>
            <person name="Arachchi H.M."/>
            <person name="Berlin A."/>
            <person name="Brown A."/>
            <person name="Chapman S.B."/>
            <person name="Chen Z."/>
            <person name="Dunbar C."/>
            <person name="Freedman E."/>
            <person name="Gearin G."/>
            <person name="Gellesch M."/>
            <person name="Goldberg J."/>
            <person name="Griggs A."/>
            <person name="Gujja S."/>
            <person name="Heiman D."/>
            <person name="Howarth C."/>
            <person name="Larson L."/>
            <person name="Lui A."/>
            <person name="MacDonald P.J.P."/>
            <person name="Mehta T."/>
            <person name="Montmayeur A."/>
            <person name="Murphy C."/>
            <person name="Neiman D."/>
            <person name="Pearson M."/>
            <person name="Priest M."/>
            <person name="Roberts A."/>
            <person name="Saif S."/>
            <person name="Shea T."/>
            <person name="Shenoy N."/>
            <person name="Sisk P."/>
            <person name="Stolte C."/>
            <person name="Sykes S."/>
            <person name="Yandava C."/>
            <person name="Wortman J."/>
            <person name="Nusbaum C."/>
            <person name="Birren B."/>
        </authorList>
    </citation>
    <scope>NUCLEOTIDE SEQUENCE</scope>
    <source>
        <strain evidence="7">R3-111a-1</strain>
    </source>
</reference>
<proteinExistence type="inferred from homology"/>
<dbReference type="GeneID" id="20343126"/>
<dbReference type="GO" id="GO:0003735">
    <property type="term" value="F:structural constituent of ribosome"/>
    <property type="evidence" value="ECO:0007669"/>
    <property type="project" value="InterPro"/>
</dbReference>